<evidence type="ECO:0000256" key="10">
    <source>
        <dbReference type="SAM" id="Phobius"/>
    </source>
</evidence>
<evidence type="ECO:0000256" key="8">
    <source>
        <dbReference type="PIRSR" id="PIRSR602401-1"/>
    </source>
</evidence>
<protein>
    <submittedName>
        <fullName evidence="11">Toxin biosynthesis cytochrome p450</fullName>
    </submittedName>
</protein>
<feature type="binding site" description="axial binding residue" evidence="8">
    <location>
        <position position="494"/>
    </location>
    <ligand>
        <name>heme</name>
        <dbReference type="ChEBI" id="CHEBI:30413"/>
    </ligand>
    <ligandPart>
        <name>Fe</name>
        <dbReference type="ChEBI" id="CHEBI:18248"/>
    </ligandPart>
</feature>
<evidence type="ECO:0000313" key="11">
    <source>
        <dbReference type="EMBL" id="KAK1848831.1"/>
    </source>
</evidence>
<dbReference type="PRINTS" id="PR00463">
    <property type="entry name" value="EP450I"/>
</dbReference>
<keyword evidence="4 8" id="KW-0479">Metal-binding</keyword>
<comment type="cofactor">
    <cofactor evidence="1 8">
        <name>heme</name>
        <dbReference type="ChEBI" id="CHEBI:30413"/>
    </cofactor>
</comment>
<dbReference type="InterPro" id="IPR017972">
    <property type="entry name" value="Cyt_P450_CS"/>
</dbReference>
<dbReference type="EMBL" id="JAQOWY010000160">
    <property type="protein sequence ID" value="KAK1848831.1"/>
    <property type="molecule type" value="Genomic_DNA"/>
</dbReference>
<organism evidence="11 12">
    <name type="scientific">Colletotrichum chrysophilum</name>
    <dbReference type="NCBI Taxonomy" id="1836956"/>
    <lineage>
        <taxon>Eukaryota</taxon>
        <taxon>Fungi</taxon>
        <taxon>Dikarya</taxon>
        <taxon>Ascomycota</taxon>
        <taxon>Pezizomycotina</taxon>
        <taxon>Sordariomycetes</taxon>
        <taxon>Hypocreomycetidae</taxon>
        <taxon>Glomerellales</taxon>
        <taxon>Glomerellaceae</taxon>
        <taxon>Colletotrichum</taxon>
        <taxon>Colletotrichum gloeosporioides species complex</taxon>
    </lineage>
</organism>
<dbReference type="PRINTS" id="PR00385">
    <property type="entry name" value="P450"/>
</dbReference>
<feature type="transmembrane region" description="Helical" evidence="10">
    <location>
        <begin position="54"/>
        <end position="73"/>
    </location>
</feature>
<dbReference type="InterPro" id="IPR036396">
    <property type="entry name" value="Cyt_P450_sf"/>
</dbReference>
<evidence type="ECO:0000256" key="6">
    <source>
        <dbReference type="ARBA" id="ARBA00023004"/>
    </source>
</evidence>
<evidence type="ECO:0000256" key="5">
    <source>
        <dbReference type="ARBA" id="ARBA00023002"/>
    </source>
</evidence>
<dbReference type="GO" id="GO:0020037">
    <property type="term" value="F:heme binding"/>
    <property type="evidence" value="ECO:0007669"/>
    <property type="project" value="InterPro"/>
</dbReference>
<keyword evidence="3 8" id="KW-0349">Heme</keyword>
<keyword evidence="7 9" id="KW-0503">Monooxygenase</keyword>
<keyword evidence="5 9" id="KW-0560">Oxidoreductase</keyword>
<evidence type="ECO:0000256" key="7">
    <source>
        <dbReference type="ARBA" id="ARBA00023033"/>
    </source>
</evidence>
<name>A0AAD9AIQ7_9PEZI</name>
<dbReference type="Pfam" id="PF00067">
    <property type="entry name" value="p450"/>
    <property type="match status" value="1"/>
</dbReference>
<dbReference type="PANTHER" id="PTHR24305">
    <property type="entry name" value="CYTOCHROME P450"/>
    <property type="match status" value="1"/>
</dbReference>
<keyword evidence="10" id="KW-0472">Membrane</keyword>
<dbReference type="SUPFAM" id="SSF48264">
    <property type="entry name" value="Cytochrome P450"/>
    <property type="match status" value="1"/>
</dbReference>
<dbReference type="InterPro" id="IPR001128">
    <property type="entry name" value="Cyt_P450"/>
</dbReference>
<dbReference type="GO" id="GO:0016705">
    <property type="term" value="F:oxidoreductase activity, acting on paired donors, with incorporation or reduction of molecular oxygen"/>
    <property type="evidence" value="ECO:0007669"/>
    <property type="project" value="InterPro"/>
</dbReference>
<dbReference type="AlphaFoldDB" id="A0AAD9AIQ7"/>
<dbReference type="InterPro" id="IPR050121">
    <property type="entry name" value="Cytochrome_P450_monoxygenase"/>
</dbReference>
<keyword evidence="12" id="KW-1185">Reference proteome</keyword>
<evidence type="ECO:0000256" key="1">
    <source>
        <dbReference type="ARBA" id="ARBA00001971"/>
    </source>
</evidence>
<dbReference type="Proteomes" id="UP001243330">
    <property type="component" value="Unassembled WGS sequence"/>
</dbReference>
<comment type="similarity">
    <text evidence="2 9">Belongs to the cytochrome P450 family.</text>
</comment>
<sequence>MSIRTSQLTLVPDPNQDRHHANPHTLMSTPMPSSISASLRQTGHVQLGHIDYQATLKIVTLLIVIYWCLVWIYRITLHPLAHYPGPKLWATTCLVQTFYALRGEFAFKVADLHTKYGPVVRLGPSAVSYIDEKAWEDIHGRHDGRKQLKKAKEFVPTSPPNGAQGLVFVKDDNAHGRLRRNFSHGFSDKALRDQEDIIGGYFEKLVARIRRSSDDHEPINMMRWYQLTTFDIVGDLTYGEDIGCMNDDARDLHKWIENLYYIVKAMFLLGFMRDFFRLDKLLLIVMTSDKLPLKKNKHRLMLIEKLNRRLERKEPRSDFMEHVIRNLNTPTGITYDEMLMTSSNLLMAGAETTAMTLSGATYLLCKNKHALETVTVEVREAFGADPARIAMTTTTDRHLPYLHGVIEETLRLFPPVPTTLPRATPPEGHFICGNFVPGNTQVFVNQLAAYRWPEHFAESVSFRPERWNVQNKEPKYEHDAKGVFKPFSTGPRNCIGRHLAYAEVRTLLAKILVEFDMELMSESIDWMQSLKIYGVWEKRPLMIRFKPVTHRPLK</sequence>
<proteinExistence type="inferred from homology"/>
<gene>
    <name evidence="11" type="ORF">CCHR01_08523</name>
</gene>
<keyword evidence="10" id="KW-0812">Transmembrane</keyword>
<evidence type="ECO:0000256" key="9">
    <source>
        <dbReference type="RuleBase" id="RU000461"/>
    </source>
</evidence>
<dbReference type="PROSITE" id="PS00086">
    <property type="entry name" value="CYTOCHROME_P450"/>
    <property type="match status" value="1"/>
</dbReference>
<keyword evidence="10" id="KW-1133">Transmembrane helix</keyword>
<dbReference type="PANTHER" id="PTHR24305:SF29">
    <property type="entry name" value="BENZOATE-PARA-HYDROXYLASE"/>
    <property type="match status" value="1"/>
</dbReference>
<evidence type="ECO:0000313" key="12">
    <source>
        <dbReference type="Proteomes" id="UP001243330"/>
    </source>
</evidence>
<evidence type="ECO:0000256" key="4">
    <source>
        <dbReference type="ARBA" id="ARBA00022723"/>
    </source>
</evidence>
<dbReference type="InterPro" id="IPR002401">
    <property type="entry name" value="Cyt_P450_E_grp-I"/>
</dbReference>
<evidence type="ECO:0000256" key="2">
    <source>
        <dbReference type="ARBA" id="ARBA00010617"/>
    </source>
</evidence>
<keyword evidence="6 8" id="KW-0408">Iron</keyword>
<dbReference type="Gene3D" id="1.10.630.10">
    <property type="entry name" value="Cytochrome P450"/>
    <property type="match status" value="1"/>
</dbReference>
<accession>A0AAD9AIQ7</accession>
<dbReference type="CDD" id="cd11058">
    <property type="entry name" value="CYP60B-like"/>
    <property type="match status" value="1"/>
</dbReference>
<reference evidence="11" key="1">
    <citation type="submission" date="2023-01" db="EMBL/GenBank/DDBJ databases">
        <title>Colletotrichum chrysophilum M932 genome sequence.</title>
        <authorList>
            <person name="Baroncelli R."/>
        </authorList>
    </citation>
    <scope>NUCLEOTIDE SEQUENCE</scope>
    <source>
        <strain evidence="11">M932</strain>
    </source>
</reference>
<dbReference type="GO" id="GO:0004497">
    <property type="term" value="F:monooxygenase activity"/>
    <property type="evidence" value="ECO:0007669"/>
    <property type="project" value="UniProtKB-KW"/>
</dbReference>
<comment type="caution">
    <text evidence="11">The sequence shown here is derived from an EMBL/GenBank/DDBJ whole genome shotgun (WGS) entry which is preliminary data.</text>
</comment>
<evidence type="ECO:0000256" key="3">
    <source>
        <dbReference type="ARBA" id="ARBA00022617"/>
    </source>
</evidence>
<dbReference type="GO" id="GO:0005506">
    <property type="term" value="F:iron ion binding"/>
    <property type="evidence" value="ECO:0007669"/>
    <property type="project" value="InterPro"/>
</dbReference>